<dbReference type="Proteomes" id="UP001433268">
    <property type="component" value="Unassembled WGS sequence"/>
</dbReference>
<dbReference type="GeneID" id="92050839"/>
<proteinExistence type="predicted"/>
<sequence>MPGFTLRPSAQRSSIIGIRCRRRTSRSKWRLGSRDSEEEGGAAGREGSVSKCRRGRGGGGGEENDDGQAAKTQRDELAPAAHR</sequence>
<feature type="compositionally biased region" description="Basic residues" evidence="1">
    <location>
        <begin position="19"/>
        <end position="31"/>
    </location>
</feature>
<dbReference type="EMBL" id="JAQQWN010000009">
    <property type="protein sequence ID" value="KAK8066718.1"/>
    <property type="molecule type" value="Genomic_DNA"/>
</dbReference>
<protein>
    <submittedName>
        <fullName evidence="2">Uncharacterized protein</fullName>
    </submittedName>
</protein>
<name>A0ABR1V689_9PEZI</name>
<evidence type="ECO:0000313" key="3">
    <source>
        <dbReference type="Proteomes" id="UP001433268"/>
    </source>
</evidence>
<organism evidence="2 3">
    <name type="scientific">Apiospora hydei</name>
    <dbReference type="NCBI Taxonomy" id="1337664"/>
    <lineage>
        <taxon>Eukaryota</taxon>
        <taxon>Fungi</taxon>
        <taxon>Dikarya</taxon>
        <taxon>Ascomycota</taxon>
        <taxon>Pezizomycotina</taxon>
        <taxon>Sordariomycetes</taxon>
        <taxon>Xylariomycetidae</taxon>
        <taxon>Amphisphaeriales</taxon>
        <taxon>Apiosporaceae</taxon>
        <taxon>Apiospora</taxon>
    </lineage>
</organism>
<feature type="region of interest" description="Disordered" evidence="1">
    <location>
        <begin position="1"/>
        <end position="83"/>
    </location>
</feature>
<evidence type="ECO:0000256" key="1">
    <source>
        <dbReference type="SAM" id="MobiDB-lite"/>
    </source>
</evidence>
<comment type="caution">
    <text evidence="2">The sequence shown here is derived from an EMBL/GenBank/DDBJ whole genome shotgun (WGS) entry which is preliminary data.</text>
</comment>
<evidence type="ECO:0000313" key="2">
    <source>
        <dbReference type="EMBL" id="KAK8066718.1"/>
    </source>
</evidence>
<accession>A0ABR1V689</accession>
<keyword evidence="3" id="KW-1185">Reference proteome</keyword>
<reference evidence="2 3" key="1">
    <citation type="submission" date="2023-01" db="EMBL/GenBank/DDBJ databases">
        <title>Analysis of 21 Apiospora genomes using comparative genomics revels a genus with tremendous synthesis potential of carbohydrate active enzymes and secondary metabolites.</title>
        <authorList>
            <person name="Sorensen T."/>
        </authorList>
    </citation>
    <scope>NUCLEOTIDE SEQUENCE [LARGE SCALE GENOMIC DNA]</scope>
    <source>
        <strain evidence="2 3">CBS 114990</strain>
    </source>
</reference>
<gene>
    <name evidence="2" type="ORF">PG997_013465</name>
</gene>
<dbReference type="RefSeq" id="XP_066663471.1">
    <property type="nucleotide sequence ID" value="XM_066817779.1"/>
</dbReference>